<evidence type="ECO:0000256" key="2">
    <source>
        <dbReference type="SAM" id="SignalP"/>
    </source>
</evidence>
<reference evidence="3" key="1">
    <citation type="submission" date="2018-01" db="EMBL/GenBank/DDBJ databases">
        <title>An insight into the sialome of Amazonian anophelines.</title>
        <authorList>
            <person name="Ribeiro J.M."/>
            <person name="Scarpassa V."/>
            <person name="Calvo E."/>
        </authorList>
    </citation>
    <scope>NUCLEOTIDE SEQUENCE</scope>
    <source>
        <tissue evidence="3">Salivary glands</tissue>
    </source>
</reference>
<sequence length="76" mass="8921">MFFVFYLIFPIILNGASLGTCDFRCDFEQFQTTVLNEIMTRVNRQAPPTKQRQNGGKPTPKQFDRNNHHQNSKMKQ</sequence>
<dbReference type="AlphaFoldDB" id="A0A2M4B356"/>
<feature type="compositionally biased region" description="Polar residues" evidence="1">
    <location>
        <begin position="42"/>
        <end position="56"/>
    </location>
</feature>
<evidence type="ECO:0000313" key="3">
    <source>
        <dbReference type="EMBL" id="MBW47485.1"/>
    </source>
</evidence>
<accession>A0A2M4B356</accession>
<proteinExistence type="predicted"/>
<protein>
    <submittedName>
        <fullName evidence="3">Putative secreted protein</fullName>
    </submittedName>
</protein>
<feature type="chain" id="PRO_5014798579" evidence="2">
    <location>
        <begin position="20"/>
        <end position="76"/>
    </location>
</feature>
<dbReference type="EMBL" id="GGFK01014164">
    <property type="protein sequence ID" value="MBW47485.1"/>
    <property type="molecule type" value="Transcribed_RNA"/>
</dbReference>
<name>A0A2M4B356_9DIPT</name>
<keyword evidence="2" id="KW-0732">Signal</keyword>
<organism evidence="3">
    <name type="scientific">Anopheles triannulatus</name>
    <dbReference type="NCBI Taxonomy" id="58253"/>
    <lineage>
        <taxon>Eukaryota</taxon>
        <taxon>Metazoa</taxon>
        <taxon>Ecdysozoa</taxon>
        <taxon>Arthropoda</taxon>
        <taxon>Hexapoda</taxon>
        <taxon>Insecta</taxon>
        <taxon>Pterygota</taxon>
        <taxon>Neoptera</taxon>
        <taxon>Endopterygota</taxon>
        <taxon>Diptera</taxon>
        <taxon>Nematocera</taxon>
        <taxon>Culicoidea</taxon>
        <taxon>Culicidae</taxon>
        <taxon>Anophelinae</taxon>
        <taxon>Anopheles</taxon>
    </lineage>
</organism>
<evidence type="ECO:0000256" key="1">
    <source>
        <dbReference type="SAM" id="MobiDB-lite"/>
    </source>
</evidence>
<feature type="region of interest" description="Disordered" evidence="1">
    <location>
        <begin position="41"/>
        <end position="76"/>
    </location>
</feature>
<feature type="signal peptide" evidence="2">
    <location>
        <begin position="1"/>
        <end position="19"/>
    </location>
</feature>